<organism evidence="2 3">
    <name type="scientific">Cyclostephanos tholiformis</name>
    <dbReference type="NCBI Taxonomy" id="382380"/>
    <lineage>
        <taxon>Eukaryota</taxon>
        <taxon>Sar</taxon>
        <taxon>Stramenopiles</taxon>
        <taxon>Ochrophyta</taxon>
        <taxon>Bacillariophyta</taxon>
        <taxon>Coscinodiscophyceae</taxon>
        <taxon>Thalassiosirophycidae</taxon>
        <taxon>Stephanodiscales</taxon>
        <taxon>Stephanodiscaceae</taxon>
        <taxon>Cyclostephanos</taxon>
    </lineage>
</organism>
<protein>
    <submittedName>
        <fullName evidence="2">Uncharacterized protein</fullName>
    </submittedName>
</protein>
<feature type="region of interest" description="Disordered" evidence="1">
    <location>
        <begin position="51"/>
        <end position="83"/>
    </location>
</feature>
<feature type="compositionally biased region" description="Basic residues" evidence="1">
    <location>
        <begin position="58"/>
        <end position="69"/>
    </location>
</feature>
<evidence type="ECO:0000313" key="3">
    <source>
        <dbReference type="Proteomes" id="UP001530377"/>
    </source>
</evidence>
<dbReference type="AlphaFoldDB" id="A0ABD3SBP8"/>
<dbReference type="Proteomes" id="UP001530377">
    <property type="component" value="Unassembled WGS sequence"/>
</dbReference>
<reference evidence="2 3" key="1">
    <citation type="submission" date="2024-10" db="EMBL/GenBank/DDBJ databases">
        <title>Updated reference genomes for cyclostephanoid diatoms.</title>
        <authorList>
            <person name="Roberts W.R."/>
            <person name="Alverson A.J."/>
        </authorList>
    </citation>
    <scope>NUCLEOTIDE SEQUENCE [LARGE SCALE GENOMIC DNA]</scope>
    <source>
        <strain evidence="2 3">AJA228-03</strain>
    </source>
</reference>
<accession>A0ABD3SBP8</accession>
<evidence type="ECO:0000313" key="2">
    <source>
        <dbReference type="EMBL" id="KAL3821815.1"/>
    </source>
</evidence>
<sequence>MRSKLMFVALCGSVVTIGLGHYFVENIKPQLQAKTEIDDAVLYESHFRPHPITASNTTRKRRRRRRRRNARSDPGELYARKRERADDYSSSRFPIRTHIVTQGEPRTATTLLFNMVGVSYFLYLFENEPEKIPDLQLKYYKRHDGRKVMRKSKSPHIFKTHSDLGYYLSENAVVFAAAENRNEAVEMRKTLEKDGHTVAFVQDLETLKEDGLASLVNVYVAGYGLSEKNRTSLNDYFSKWEILRQCCGKQMSMKWRNEMMPEKYKIPSIASSHPICSSIDINGVEQAFMKTELYSLIEEYPSVRGLNKASLKDGSLNGTYCSSYNYLVRTQGLSFWGTPGGRPSRTKLDGAIKSQLKLGKKNLKPEAYHLLPPSDKPMNKLMSKWMRRTTEEKMSWLKAILAARESGETLSDYGIETTSSKDGTIDGFYSGQDNTPDVSGLSDVLNDKEPEHIGAEGIAQDNHLEAHHRQFDDTRAIFLISFGDEAAKSSLVERCILSLRRRGAWDGYVVLLTDAPQERYENVWDENVIVMHPLGKHLKTPDGSPLEFTENNFSLKSKRFKTFIIDYIGMDKRLDSVRLIYYLDIDIMAGGALADLFIGLESKYDVSLEERDGGLSKLYFFTPLSEEWPLQGGTFIVERMSSRYCLELWRKEIDEMTLSGRGRDQDGLRNIYQLVQSGKETTCELIKMDNDNFISFPIPRTFDKISRQSNFPNLIHISNSVFAKWIDEEAQTDYIHKVLQLSEEEKLSNKYGKVIINPKKSDMKR</sequence>
<evidence type="ECO:0000256" key="1">
    <source>
        <dbReference type="SAM" id="MobiDB-lite"/>
    </source>
</evidence>
<feature type="compositionally biased region" description="Basic and acidic residues" evidence="1">
    <location>
        <begin position="70"/>
        <end position="83"/>
    </location>
</feature>
<name>A0ABD3SBP8_9STRA</name>
<dbReference type="EMBL" id="JALLPB020000083">
    <property type="protein sequence ID" value="KAL3821815.1"/>
    <property type="molecule type" value="Genomic_DNA"/>
</dbReference>
<proteinExistence type="predicted"/>
<comment type="caution">
    <text evidence="2">The sequence shown here is derived from an EMBL/GenBank/DDBJ whole genome shotgun (WGS) entry which is preliminary data.</text>
</comment>
<keyword evidence="3" id="KW-1185">Reference proteome</keyword>
<gene>
    <name evidence="2" type="ORF">ACHAXA_003317</name>
</gene>